<feature type="transmembrane region" description="Helical" evidence="1">
    <location>
        <begin position="168"/>
        <end position="189"/>
    </location>
</feature>
<sequence>MSQFAYYLLGTACLCLAFIIQMSIGNFIQIVSVKPALALIPLVFFTLGIYPKFFSGLTFNAASPKAGRMKFQTRWYAPREMPMENLLRGLVLGFLAGLMEGANSGFVAGSVLSWCAAGAFLGIVSGPINRDNEFVISILLFTSVFIQALVFSFLLVARSEDYPLGPCAWAALISALYTTVLGTVAIRFFEKKKTASVIRFGA</sequence>
<comment type="caution">
    <text evidence="2">The sequence shown here is derived from an EMBL/GenBank/DDBJ whole genome shotgun (WGS) entry which is preliminary data.</text>
</comment>
<organism evidence="2 3">
    <name type="scientific">Candidatus Desantisbacteria bacterium CG_4_10_14_0_8_um_filter_48_22</name>
    <dbReference type="NCBI Taxonomy" id="1974543"/>
    <lineage>
        <taxon>Bacteria</taxon>
        <taxon>Candidatus Desantisiibacteriota</taxon>
    </lineage>
</organism>
<feature type="transmembrane region" description="Helical" evidence="1">
    <location>
        <begin position="83"/>
        <end position="99"/>
    </location>
</feature>
<evidence type="ECO:0000313" key="3">
    <source>
        <dbReference type="Proteomes" id="UP000229307"/>
    </source>
</evidence>
<dbReference type="Proteomes" id="UP000229307">
    <property type="component" value="Unassembled WGS sequence"/>
</dbReference>
<feature type="transmembrane region" description="Helical" evidence="1">
    <location>
        <begin position="105"/>
        <end position="124"/>
    </location>
</feature>
<evidence type="ECO:0000313" key="2">
    <source>
        <dbReference type="EMBL" id="PIZ14992.1"/>
    </source>
</evidence>
<evidence type="ECO:0000256" key="1">
    <source>
        <dbReference type="SAM" id="Phobius"/>
    </source>
</evidence>
<keyword evidence="1" id="KW-0812">Transmembrane</keyword>
<reference evidence="3" key="1">
    <citation type="submission" date="2017-09" db="EMBL/GenBank/DDBJ databases">
        <title>Depth-based differentiation of microbial function through sediment-hosted aquifers and enrichment of novel symbionts in the deep terrestrial subsurface.</title>
        <authorList>
            <person name="Probst A.J."/>
            <person name="Ladd B."/>
            <person name="Jarett J.K."/>
            <person name="Geller-Mcgrath D.E."/>
            <person name="Sieber C.M.K."/>
            <person name="Emerson J.B."/>
            <person name="Anantharaman K."/>
            <person name="Thomas B.C."/>
            <person name="Malmstrom R."/>
            <person name="Stieglmeier M."/>
            <person name="Klingl A."/>
            <person name="Woyke T."/>
            <person name="Ryan C.M."/>
            <person name="Banfield J.F."/>
        </authorList>
    </citation>
    <scope>NUCLEOTIDE SEQUENCE [LARGE SCALE GENOMIC DNA]</scope>
</reference>
<feature type="transmembrane region" description="Helical" evidence="1">
    <location>
        <begin position="136"/>
        <end position="156"/>
    </location>
</feature>
<dbReference type="EMBL" id="PFMR01000287">
    <property type="protein sequence ID" value="PIZ14992.1"/>
    <property type="molecule type" value="Genomic_DNA"/>
</dbReference>
<proteinExistence type="predicted"/>
<feature type="transmembrane region" description="Helical" evidence="1">
    <location>
        <begin position="7"/>
        <end position="30"/>
    </location>
</feature>
<feature type="transmembrane region" description="Helical" evidence="1">
    <location>
        <begin position="36"/>
        <end position="62"/>
    </location>
</feature>
<keyword evidence="1" id="KW-0472">Membrane</keyword>
<keyword evidence="1" id="KW-1133">Transmembrane helix</keyword>
<accession>A0A2M7S644</accession>
<dbReference type="AlphaFoldDB" id="A0A2M7S644"/>
<gene>
    <name evidence="2" type="ORF">COY52_10565</name>
</gene>
<protein>
    <submittedName>
        <fullName evidence="2">Uncharacterized protein</fullName>
    </submittedName>
</protein>
<name>A0A2M7S644_9BACT</name>